<comment type="caution">
    <text evidence="2">The sequence shown here is derived from an EMBL/GenBank/DDBJ whole genome shotgun (WGS) entry which is preliminary data.</text>
</comment>
<gene>
    <name evidence="2" type="ORF">DXB80_14755</name>
</gene>
<dbReference type="Pfam" id="PF22316">
    <property type="entry name" value="ABhydrolase-like_N"/>
    <property type="match status" value="1"/>
</dbReference>
<name>A0AA92TEB6_9BACT</name>
<sequence length="475" mass="55634">MFKVTICDFGKMNIKMTDKMKKSIFILGAVVLMTSCSTKNQTEYTKYIRAITKDVPFPVNGLRTVDDNMYVFEGVNSCEVPDYEISKDGVLTVTRTTLWKLPKNDVENIWRNLYFNKRQHRLVCVDRINKAGKTILGIMYVMQTESKKWPEKGVYHWDVTDMHNMQSVAISLEDFKNKSIRVMQSGTLPDVEESRKYNSLISKADSSYMQQNYQEAERYFTHAFDFKNYVRGQHLYNAACVASLAGHKDAAFWFLEERMKAEPEWYSLNIETDKDLLPIHDDVRWNEIMNAMHERQTRKEANYDIPLRNQLLEIAKDDQAIRQEWRMTSRQQPQDKAKIDSIFSVMATIDSINQQKIFKILDSRGFVGKDKVGDACRAYWLVVQHSSVEMQRKYLPLFLKAAERGDIPRENVAMMEDRICLFEGRPQRYGTQLEEDKDGKWHLYKLENPEKVDEYRKSVGMGTLSDYLKMMGIKL</sequence>
<protein>
    <submittedName>
        <fullName evidence="2">Tetratricopeptide repeat protein</fullName>
    </submittedName>
</protein>
<accession>A0AA92TEB6</accession>
<dbReference type="Pfam" id="PF20329">
    <property type="entry name" value="DUF6624"/>
    <property type="match status" value="1"/>
</dbReference>
<dbReference type="Proteomes" id="UP000261245">
    <property type="component" value="Unassembled WGS sequence"/>
</dbReference>
<reference evidence="2 3" key="1">
    <citation type="submission" date="2018-08" db="EMBL/GenBank/DDBJ databases">
        <title>A genome reference for cultivated species of the human gut microbiota.</title>
        <authorList>
            <person name="Zou Y."/>
            <person name="Xue W."/>
            <person name="Luo G."/>
        </authorList>
    </citation>
    <scope>NUCLEOTIDE SEQUENCE [LARGE SCALE GENOMIC DNA]</scope>
    <source>
        <strain evidence="2 3">OM06-11</strain>
    </source>
</reference>
<dbReference type="NCBIfam" id="NF047558">
    <property type="entry name" value="TPR_END_plus"/>
    <property type="match status" value="1"/>
</dbReference>
<organism evidence="2 3">
    <name type="scientific">Segatella copri</name>
    <dbReference type="NCBI Taxonomy" id="165179"/>
    <lineage>
        <taxon>Bacteria</taxon>
        <taxon>Pseudomonadati</taxon>
        <taxon>Bacteroidota</taxon>
        <taxon>Bacteroidia</taxon>
        <taxon>Bacteroidales</taxon>
        <taxon>Prevotellaceae</taxon>
        <taxon>Segatella</taxon>
    </lineage>
</organism>
<evidence type="ECO:0000259" key="1">
    <source>
        <dbReference type="Pfam" id="PF22316"/>
    </source>
</evidence>
<evidence type="ECO:0000313" key="2">
    <source>
        <dbReference type="EMBL" id="RGN02420.1"/>
    </source>
</evidence>
<evidence type="ECO:0000313" key="3">
    <source>
        <dbReference type="Proteomes" id="UP000261245"/>
    </source>
</evidence>
<proteinExistence type="predicted"/>
<dbReference type="InterPro" id="IPR054527">
    <property type="entry name" value="BCE_2095-like_N"/>
</dbReference>
<feature type="domain" description="BCE-2095-like N-terminal" evidence="1">
    <location>
        <begin position="196"/>
        <end position="297"/>
    </location>
</feature>
<dbReference type="AlphaFoldDB" id="A0AA92TEB6"/>
<dbReference type="EMBL" id="QSUC01000086">
    <property type="protein sequence ID" value="RGN02420.1"/>
    <property type="molecule type" value="Genomic_DNA"/>
</dbReference>
<dbReference type="InterPro" id="IPR046732">
    <property type="entry name" value="DUF6624"/>
</dbReference>